<evidence type="ECO:0000313" key="2">
    <source>
        <dbReference type="EMBL" id="RNF18444.1"/>
    </source>
</evidence>
<reference evidence="2 3" key="1">
    <citation type="journal article" date="2018" name="BMC Genomics">
        <title>Genomic comparison of Trypanosoma conorhini and Trypanosoma rangeli to Trypanosoma cruzi strains of high and low virulence.</title>
        <authorList>
            <person name="Bradwell K.R."/>
            <person name="Koparde V.N."/>
            <person name="Matveyev A.V."/>
            <person name="Serrano M.G."/>
            <person name="Alves J.M."/>
            <person name="Parikh H."/>
            <person name="Huang B."/>
            <person name="Lee V."/>
            <person name="Espinosa-Alvarez O."/>
            <person name="Ortiz P.A."/>
            <person name="Costa-Martins A.G."/>
            <person name="Teixeira M.M."/>
            <person name="Buck G.A."/>
        </authorList>
    </citation>
    <scope>NUCLEOTIDE SEQUENCE [LARGE SCALE GENOMIC DNA]</scope>
    <source>
        <strain evidence="2 3">025E</strain>
    </source>
</reference>
<dbReference type="OrthoDB" id="273712at2759"/>
<feature type="region of interest" description="Disordered" evidence="1">
    <location>
        <begin position="1045"/>
        <end position="1086"/>
    </location>
</feature>
<sequence length="1201" mass="129610">MRWLLARLRGCGVGRRARDPAAAAAVRLPQQRRHASSTGATFVARDGGERHQLRGSRRGGEGAGAGGGDASATSNGVTRDAGPGGPEAPGFNEQALTSALEAMHWALDSAPPPLVGAAATNAQLERALQKWPDVARRLRAVAIPVLLQAPDTTAPSLPLVAEACETLTEALSVVDEVMRATGMRAERMFPAALVVVLWSRLPGFYVQAQRASKARQIRGREPKPPASLGASPSLLREFKRVRRALALRTRELNDLLPPSVLVQVLVCMEQCDALSDDIIGPIGTRLLRRYNTSAAPLTGPQRVATNHLLSARFVATAVTSEEVPFQGETALAFARLLGRLQVTNHFQLHRLMHTILLPQVVATLQSRATDEKVLFELTRCYSRYAVSGSAVTQLTALWLPHLFSMTLDKCSELLSVVGGGGGRATVGAEEDYFPLIEAILARASALHQQVSRDGASVAPAAALVVSAAAAEGSAARFICALAAVNSARWAEVYLLAATALESCFDELSTADVARVTKALLRRGSHVPYHPLHSRLAHRLLTDEAALADAQLGGLSLLAAALMSPPPPPAPSAARALAVFRRHGKTLGLRSFVAGICVSPLARLPRRSQEGVIMHFTAIASALEVPWLVRGIAALTSQLPETVDPLSVQRWFSRFTAVDVARQLDVGQAATLLNVLSHDDYSRDCALAKQAVVRQTGRLLLQDTVPLDTVLPLVAALQRSDVFFPHLYSRLCRVLLADVRQAPWRLLLPVFHAMADEFTRRPHGNGSVFRDVWEQLRTRLMEEAASSLEAEDVVLALNGFAALDGRDRPVFAVLLHRLWTIYQGLAVPAKAKDAAPTREPPPPPSAAAAWADNLLAGCTPSALAVLLTTLIHAGQEKVAATFMPWVLLRTRPVVMDLYPTDVLHLMPALLSCFAAANATEEAADCGRTLWLCSPVNRTILHSTYDGCRELFLQMYEDEATARDANALRTQRAEWTPKVRLSVSRVPRYPFAELLIALCQCEVRDEAVATASAARLTRRSCAVLPVAELVDLTMALCFHFPPPPREAAENDGADVMRGEGDDGRDKEAEATTCTSSSEAREKSDAAGAPLSALAPHRRFLPPVLTALWDRVEELQTPHIDALLRCLRHYYSDKVDADFLDRLARHKAALAELRTRTQRPHGTATCDDGGEIVAAAVSSTASTAVAEQEPVSRSEPTAEDLFTS</sequence>
<dbReference type="AlphaFoldDB" id="A0A3R7MP86"/>
<dbReference type="EMBL" id="MKKU01000232">
    <property type="protein sequence ID" value="RNF18444.1"/>
    <property type="molecule type" value="Genomic_DNA"/>
</dbReference>
<evidence type="ECO:0000256" key="1">
    <source>
        <dbReference type="SAM" id="MobiDB-lite"/>
    </source>
</evidence>
<evidence type="ECO:0000313" key="3">
    <source>
        <dbReference type="Proteomes" id="UP000284403"/>
    </source>
</evidence>
<organism evidence="2 3">
    <name type="scientific">Trypanosoma conorhini</name>
    <dbReference type="NCBI Taxonomy" id="83891"/>
    <lineage>
        <taxon>Eukaryota</taxon>
        <taxon>Discoba</taxon>
        <taxon>Euglenozoa</taxon>
        <taxon>Kinetoplastea</taxon>
        <taxon>Metakinetoplastina</taxon>
        <taxon>Trypanosomatida</taxon>
        <taxon>Trypanosomatidae</taxon>
        <taxon>Trypanosoma</taxon>
    </lineage>
</organism>
<comment type="caution">
    <text evidence="2">The sequence shown here is derived from an EMBL/GenBank/DDBJ whole genome shotgun (WGS) entry which is preliminary data.</text>
</comment>
<feature type="compositionally biased region" description="Basic and acidic residues" evidence="1">
    <location>
        <begin position="1052"/>
        <end position="1067"/>
    </location>
</feature>
<proteinExistence type="predicted"/>
<gene>
    <name evidence="2" type="ORF">Tco025E_04464</name>
</gene>
<dbReference type="RefSeq" id="XP_029228492.1">
    <property type="nucleotide sequence ID" value="XM_029371374.1"/>
</dbReference>
<feature type="region of interest" description="Disordered" evidence="1">
    <location>
        <begin position="1180"/>
        <end position="1201"/>
    </location>
</feature>
<protein>
    <submittedName>
        <fullName evidence="2">Uncharacterized protein</fullName>
    </submittedName>
</protein>
<accession>A0A3R7MP86</accession>
<keyword evidence="3" id="KW-1185">Reference proteome</keyword>
<dbReference type="GeneID" id="40318075"/>
<dbReference type="Proteomes" id="UP000284403">
    <property type="component" value="Unassembled WGS sequence"/>
</dbReference>
<name>A0A3R7MP86_9TRYP</name>
<feature type="region of interest" description="Disordered" evidence="1">
    <location>
        <begin position="24"/>
        <end position="92"/>
    </location>
</feature>